<proteinExistence type="predicted"/>
<dbReference type="PANTHER" id="PTHR35871">
    <property type="entry name" value="EXPRESSED PROTEIN"/>
    <property type="match status" value="1"/>
</dbReference>
<feature type="compositionally biased region" description="Basic and acidic residues" evidence="1">
    <location>
        <begin position="15"/>
        <end position="26"/>
    </location>
</feature>
<dbReference type="EMBL" id="JAUEPU010000006">
    <property type="protein sequence ID" value="KAK0501766.1"/>
    <property type="molecule type" value="Genomic_DNA"/>
</dbReference>
<feature type="region of interest" description="Disordered" evidence="1">
    <location>
        <begin position="89"/>
        <end position="133"/>
    </location>
</feature>
<sequence length="776" mass="87561">MPKKKKAGAAATNRENIKHGILDPKESSAIAADPIQDRSQGTSSHSQASAKNLWDLDLKPDWETHEMPCDSLGLDVPDVEMSSAEMPDPITISEQDDTHDQAASEDRGSESDSESDGQEACNSAGKTFWQKSEEEHQQLERLLKFHQKRLQSKKVLASDSRAPHNIFELEALRRFNELRHHLREKLGKWKTKINQAAPSMRTALRKKLPIRTTKPSLYASENIAACLGKGPYYAWRLRDGASHLLKTGDILETHQGCGAHHESLLNRSEIKESLRPSKLVRYVNQFLFPEMGIENEIMESTAVRWLKKIGFTIRKVMKGVYVDGHEREDVKKSRESLIQTLEETIFPYCYTFEGLNLEHAVPPKLKTGEKVHHILFQDESCVHANDQCTYVWQEEGVQPLCDKSRGRITHISDFVIELTGHVALSPEEITEQMKLPEEPHPPGAHASDASTMDIPTNPETQRSTSKTKKPKKKPKKPTKAAASVNRSMTEGRRTTEKPAGWTPPPPPAPFTSYRLPSFDARRIIYPGSASGSDAWWDMSQLIAQVEDTIRIFDFKFPDAVGVFIFDCSSAHESFAEDALRAQKMNRNPGGQQPKMHDTVIPTGPFAGQVQAMSFPNDCTEKDADGELLAGKAKGMERILAERGILDELTRKSHNGKVVAVCKQCKQSQDARDKAAKEAKARTDEIENSGVELMAERIFQESTDGTFLRAKTLVPECLDKITTFHIRKYFQHCYRYMDAYGPRLNLNVRQAEYAVKKYKSHRRIPRQALMDIGIMNR</sequence>
<protein>
    <submittedName>
        <fullName evidence="2">Uncharacterized protein</fullName>
    </submittedName>
</protein>
<keyword evidence="3" id="KW-1185">Reference proteome</keyword>
<dbReference type="Proteomes" id="UP001175228">
    <property type="component" value="Unassembled WGS sequence"/>
</dbReference>
<dbReference type="AlphaFoldDB" id="A0AA39QG30"/>
<dbReference type="PANTHER" id="PTHR35871:SF1">
    <property type="entry name" value="CXC1-LIKE CYSTEINE CLUSTER ASSOCIATED WITH KDZ TRANSPOSASES DOMAIN-CONTAINING PROTEIN"/>
    <property type="match status" value="1"/>
</dbReference>
<organism evidence="2 3">
    <name type="scientific">Armillaria luteobubalina</name>
    <dbReference type="NCBI Taxonomy" id="153913"/>
    <lineage>
        <taxon>Eukaryota</taxon>
        <taxon>Fungi</taxon>
        <taxon>Dikarya</taxon>
        <taxon>Basidiomycota</taxon>
        <taxon>Agaricomycotina</taxon>
        <taxon>Agaricomycetes</taxon>
        <taxon>Agaricomycetidae</taxon>
        <taxon>Agaricales</taxon>
        <taxon>Marasmiineae</taxon>
        <taxon>Physalacriaceae</taxon>
        <taxon>Armillaria</taxon>
    </lineage>
</organism>
<accession>A0AA39QG30</accession>
<feature type="region of interest" description="Disordered" evidence="1">
    <location>
        <begin position="1"/>
        <end position="49"/>
    </location>
</feature>
<feature type="compositionally biased region" description="Polar residues" evidence="1">
    <location>
        <begin position="448"/>
        <end position="462"/>
    </location>
</feature>
<evidence type="ECO:0000313" key="3">
    <source>
        <dbReference type="Proteomes" id="UP001175228"/>
    </source>
</evidence>
<name>A0AA39QG30_9AGAR</name>
<feature type="compositionally biased region" description="Basic residues" evidence="1">
    <location>
        <begin position="465"/>
        <end position="478"/>
    </location>
</feature>
<feature type="region of interest" description="Disordered" evidence="1">
    <location>
        <begin position="434"/>
        <end position="510"/>
    </location>
</feature>
<evidence type="ECO:0000256" key="1">
    <source>
        <dbReference type="SAM" id="MobiDB-lite"/>
    </source>
</evidence>
<feature type="compositionally biased region" description="Polar residues" evidence="1">
    <location>
        <begin position="37"/>
        <end position="49"/>
    </location>
</feature>
<feature type="compositionally biased region" description="Basic and acidic residues" evidence="1">
    <location>
        <begin position="96"/>
        <end position="110"/>
    </location>
</feature>
<reference evidence="2" key="1">
    <citation type="submission" date="2023-06" db="EMBL/GenBank/DDBJ databases">
        <authorList>
            <consortium name="Lawrence Berkeley National Laboratory"/>
            <person name="Ahrendt S."/>
            <person name="Sahu N."/>
            <person name="Indic B."/>
            <person name="Wong-Bajracharya J."/>
            <person name="Merenyi Z."/>
            <person name="Ke H.-M."/>
            <person name="Monk M."/>
            <person name="Kocsube S."/>
            <person name="Drula E."/>
            <person name="Lipzen A."/>
            <person name="Balint B."/>
            <person name="Henrissat B."/>
            <person name="Andreopoulos B."/>
            <person name="Martin F.M."/>
            <person name="Harder C.B."/>
            <person name="Rigling D."/>
            <person name="Ford K.L."/>
            <person name="Foster G.D."/>
            <person name="Pangilinan J."/>
            <person name="Papanicolaou A."/>
            <person name="Barry K."/>
            <person name="LaButti K."/>
            <person name="Viragh M."/>
            <person name="Koriabine M."/>
            <person name="Yan M."/>
            <person name="Riley R."/>
            <person name="Champramary S."/>
            <person name="Plett K.L."/>
            <person name="Tsai I.J."/>
            <person name="Slot J."/>
            <person name="Sipos G."/>
            <person name="Plett J."/>
            <person name="Nagy L.G."/>
            <person name="Grigoriev I.V."/>
        </authorList>
    </citation>
    <scope>NUCLEOTIDE SEQUENCE</scope>
    <source>
        <strain evidence="2">HWK02</strain>
    </source>
</reference>
<evidence type="ECO:0000313" key="2">
    <source>
        <dbReference type="EMBL" id="KAK0501766.1"/>
    </source>
</evidence>
<gene>
    <name evidence="2" type="ORF">EDD18DRAFT_1328652</name>
</gene>
<comment type="caution">
    <text evidence="2">The sequence shown here is derived from an EMBL/GenBank/DDBJ whole genome shotgun (WGS) entry which is preliminary data.</text>
</comment>